<evidence type="ECO:0000313" key="2">
    <source>
        <dbReference type="Proteomes" id="UP000033202"/>
    </source>
</evidence>
<accession>A0A0E9MMC7</accession>
<comment type="caution">
    <text evidence="1">The sequence shown here is derived from an EMBL/GenBank/DDBJ whole genome shotgun (WGS) entry which is preliminary data.</text>
</comment>
<organism evidence="1 2">
    <name type="scientific">Sphingomonas changbaiensis NBRC 104936</name>
    <dbReference type="NCBI Taxonomy" id="1219043"/>
    <lineage>
        <taxon>Bacteria</taxon>
        <taxon>Pseudomonadati</taxon>
        <taxon>Pseudomonadota</taxon>
        <taxon>Alphaproteobacteria</taxon>
        <taxon>Sphingomonadales</taxon>
        <taxon>Sphingomonadaceae</taxon>
        <taxon>Sphingomonas</taxon>
    </lineage>
</organism>
<gene>
    <name evidence="1" type="ORF">SCH01S_21_01040</name>
</gene>
<dbReference type="AlphaFoldDB" id="A0A0E9MMC7"/>
<name>A0A0E9MMC7_9SPHN</name>
<evidence type="ECO:0008006" key="3">
    <source>
        <dbReference type="Google" id="ProtNLM"/>
    </source>
</evidence>
<dbReference type="OrthoDB" id="7574979at2"/>
<evidence type="ECO:0000313" key="1">
    <source>
        <dbReference type="EMBL" id="GAO38917.1"/>
    </source>
</evidence>
<dbReference type="RefSeq" id="WP_046347748.1">
    <property type="nucleotide sequence ID" value="NZ_BBWU01000021.1"/>
</dbReference>
<dbReference type="Proteomes" id="UP000033202">
    <property type="component" value="Unassembled WGS sequence"/>
</dbReference>
<dbReference type="EMBL" id="BBWU01000021">
    <property type="protein sequence ID" value="GAO38917.1"/>
    <property type="molecule type" value="Genomic_DNA"/>
</dbReference>
<keyword evidence="2" id="KW-1185">Reference proteome</keyword>
<protein>
    <recommendedName>
        <fullName evidence="3">Transposase</fullName>
    </recommendedName>
</protein>
<reference evidence="1 2" key="1">
    <citation type="submission" date="2015-04" db="EMBL/GenBank/DDBJ databases">
        <title>Whole genome shotgun sequence of Sphingomonas changbaiensis NBRC 104936.</title>
        <authorList>
            <person name="Katano-Makiyama Y."/>
            <person name="Hosoyama A."/>
            <person name="Hashimoto M."/>
            <person name="Noguchi M."/>
            <person name="Tsuchikane K."/>
            <person name="Ohji S."/>
            <person name="Yamazoe A."/>
            <person name="Ichikawa N."/>
            <person name="Kimura A."/>
            <person name="Fujita N."/>
        </authorList>
    </citation>
    <scope>NUCLEOTIDE SEQUENCE [LARGE SCALE GENOMIC DNA]</scope>
    <source>
        <strain evidence="1 2">NBRC 104936</strain>
    </source>
</reference>
<sequence>MLARAHHGQSWSAVEDETVRCLFADGAYLIDVARQLGRSQEAVRTRANILHVPVRSAPRGYGFRIRLA</sequence>
<proteinExistence type="predicted"/>